<proteinExistence type="predicted"/>
<dbReference type="EMBL" id="KX171212">
    <property type="protein sequence ID" value="ANT44805.1"/>
    <property type="molecule type" value="Genomic_DNA"/>
</dbReference>
<reference evidence="2" key="1">
    <citation type="submission" date="2016-04" db="EMBL/GenBank/DDBJ databases">
        <authorList>
            <person name="Gasior T."/>
        </authorList>
    </citation>
    <scope>NUCLEOTIDE SEQUENCE [LARGE SCALE GENOMIC DNA]</scope>
</reference>
<keyword evidence="2" id="KW-1185">Reference proteome</keyword>
<protein>
    <submittedName>
        <fullName evidence="1">Uncharacterized protein</fullName>
    </submittedName>
</protein>
<evidence type="ECO:0000313" key="1">
    <source>
        <dbReference type="EMBL" id="ANT44805.1"/>
    </source>
</evidence>
<evidence type="ECO:0000313" key="2">
    <source>
        <dbReference type="Proteomes" id="UP000224459"/>
    </source>
</evidence>
<sequence length="247" mass="29142">MAKNKTLTIYNSDRYFNIDTKDKDKISEHIKVTRLNEDEVEQDLDIIKNKSTRYKLKDDKSYILFNEKYNNDRLIEKVCNHGGEVTYYTESVVPYYVLKQLSNSNNSSVVYKMRESFTNREIDNIALSFMGTKVIIDISVVLPNVNPYEILRNLHPIKTNVDEVHLTFPRLKEIEPGQERFYTFDGEGYELLAKYKVDFAERVRVSLSVWKMYIYILTSEHDHQEVTKEIDKLRAEKKVRFKGGNRG</sequence>
<organism evidence="1 2">
    <name type="scientific">Staphylococcus phage vB_SscM-1</name>
    <dbReference type="NCBI Taxonomy" id="1868844"/>
    <lineage>
        <taxon>Viruses</taxon>
        <taxon>Duplodnaviria</taxon>
        <taxon>Heunggongvirae</taxon>
        <taxon>Uroviricota</taxon>
        <taxon>Caudoviricetes</taxon>
        <taxon>Herelleviridae</taxon>
        <taxon>Twortvirinae</taxon>
        <taxon>Sciuriunavirus</taxon>
        <taxon>Sciuriunavirus SscM1</taxon>
    </lineage>
</organism>
<name>A0A1X9I9M3_9CAUD</name>
<gene>
    <name evidence="1" type="ORF">vB_SscM-1_141</name>
</gene>
<accession>A0A1X9I9M3</accession>
<dbReference type="Proteomes" id="UP000224459">
    <property type="component" value="Segment"/>
</dbReference>